<reference evidence="1 2" key="1">
    <citation type="journal article" date="2025" name="Microbiol. Resour. Announc.">
        <title>Draft genome sequences for Neonectria magnoliae and Neonectria punicea, canker pathogens of Liriodendron tulipifera and Acer saccharum in West Virginia.</title>
        <authorList>
            <person name="Petronek H.M."/>
            <person name="Kasson M.T."/>
            <person name="Metheny A.M."/>
            <person name="Stauder C.M."/>
            <person name="Lovett B."/>
            <person name="Lynch S.C."/>
            <person name="Garnas J.R."/>
            <person name="Kasson L.R."/>
            <person name="Stajich J.E."/>
        </authorList>
    </citation>
    <scope>NUCLEOTIDE SEQUENCE [LARGE SCALE GENOMIC DNA]</scope>
    <source>
        <strain evidence="1 2">NRRL 64653</strain>
    </source>
</reference>
<organism evidence="1 2">
    <name type="scientific">Neonectria punicea</name>
    <dbReference type="NCBI Taxonomy" id="979145"/>
    <lineage>
        <taxon>Eukaryota</taxon>
        <taxon>Fungi</taxon>
        <taxon>Dikarya</taxon>
        <taxon>Ascomycota</taxon>
        <taxon>Pezizomycotina</taxon>
        <taxon>Sordariomycetes</taxon>
        <taxon>Hypocreomycetidae</taxon>
        <taxon>Hypocreales</taxon>
        <taxon>Nectriaceae</taxon>
        <taxon>Neonectria</taxon>
    </lineage>
</organism>
<accession>A0ABR1HGN6</accession>
<sequence length="263" mass="29196">MAAEGGPLFLGAIFRNLEFRRPALNRLHRGEVREELKYPPVTQTGFRETRSTIREGTFETWVKALSDHVGGSATVSGSSDKENMVACEQILTTYFDPDDQHLSESFAVEPIQNYLEGLLGWTAELYMITGLNVANKLEYNNANTSQGQVGGQLGIQDHHTSTGGGFNARVGGGNKHDLEFVVADIVVGYRVNKYRCVRRINPFSKDRKVKDDGVLEGEMLDDEEAKADQPQIHFEAVPILEEAIGPDEVIDGDTQERWVVLKA</sequence>
<dbReference type="EMBL" id="JAZAVJ010000030">
    <property type="protein sequence ID" value="KAK7420336.1"/>
    <property type="molecule type" value="Genomic_DNA"/>
</dbReference>
<gene>
    <name evidence="1" type="ORF">QQX98_002759</name>
</gene>
<name>A0ABR1HGN6_9HYPO</name>
<proteinExistence type="predicted"/>
<keyword evidence="2" id="KW-1185">Reference proteome</keyword>
<dbReference type="Proteomes" id="UP001498476">
    <property type="component" value="Unassembled WGS sequence"/>
</dbReference>
<comment type="caution">
    <text evidence="1">The sequence shown here is derived from an EMBL/GenBank/DDBJ whole genome shotgun (WGS) entry which is preliminary data.</text>
</comment>
<protein>
    <submittedName>
        <fullName evidence="1">Uncharacterized protein</fullName>
    </submittedName>
</protein>
<evidence type="ECO:0000313" key="2">
    <source>
        <dbReference type="Proteomes" id="UP001498476"/>
    </source>
</evidence>
<evidence type="ECO:0000313" key="1">
    <source>
        <dbReference type="EMBL" id="KAK7420336.1"/>
    </source>
</evidence>